<keyword evidence="6" id="KW-1185">Reference proteome</keyword>
<dbReference type="Gene3D" id="3.30.1120.10">
    <property type="match status" value="1"/>
</dbReference>
<dbReference type="Proteomes" id="UP000280296">
    <property type="component" value="Unassembled WGS sequence"/>
</dbReference>
<dbReference type="OrthoDB" id="9783154at2"/>
<evidence type="ECO:0000313" key="6">
    <source>
        <dbReference type="Proteomes" id="UP000280296"/>
    </source>
</evidence>
<evidence type="ECO:0000256" key="2">
    <source>
        <dbReference type="ARBA" id="ARBA00022801"/>
    </source>
</evidence>
<protein>
    <submittedName>
        <fullName evidence="5">Sulfatase</fullName>
    </submittedName>
</protein>
<proteinExistence type="inferred from homology"/>
<comment type="caution">
    <text evidence="5">The sequence shown here is derived from an EMBL/GenBank/DDBJ whole genome shotgun (WGS) entry which is preliminary data.</text>
</comment>
<dbReference type="InterPro" id="IPR000917">
    <property type="entry name" value="Sulfatase_N"/>
</dbReference>
<dbReference type="Pfam" id="PF00884">
    <property type="entry name" value="Sulfatase"/>
    <property type="match status" value="1"/>
</dbReference>
<dbReference type="SUPFAM" id="SSF53649">
    <property type="entry name" value="Alkaline phosphatase-like"/>
    <property type="match status" value="1"/>
</dbReference>
<dbReference type="PANTHER" id="PTHR42693">
    <property type="entry name" value="ARYLSULFATASE FAMILY MEMBER"/>
    <property type="match status" value="1"/>
</dbReference>
<comment type="similarity">
    <text evidence="1">Belongs to the sulfatase family.</text>
</comment>
<gene>
    <name evidence="5" type="ORF">TsocGM_18955</name>
</gene>
<reference evidence="5 6" key="2">
    <citation type="submission" date="2019-01" db="EMBL/GenBank/DDBJ databases">
        <title>Tautonia sociabilis, a novel thermotolerant planctomycete of Isosphaeraceae family, isolated from a 4000 m deep subterranean habitat.</title>
        <authorList>
            <person name="Kovaleva O.L."/>
            <person name="Elcheninov A.G."/>
            <person name="Van Heerden E."/>
            <person name="Toshchakov S.V."/>
            <person name="Novikov A."/>
            <person name="Bonch-Osmolovskaya E.A."/>
            <person name="Kublanov I.V."/>
        </authorList>
    </citation>
    <scope>NUCLEOTIDE SEQUENCE [LARGE SCALE GENOMIC DNA]</scope>
    <source>
        <strain evidence="5 6">GM2012</strain>
    </source>
</reference>
<reference evidence="5 6" key="1">
    <citation type="submission" date="2018-12" db="EMBL/GenBank/DDBJ databases">
        <authorList>
            <person name="Toschakov S.V."/>
        </authorList>
    </citation>
    <scope>NUCLEOTIDE SEQUENCE [LARGE SCALE GENOMIC DNA]</scope>
    <source>
        <strain evidence="5 6">GM2012</strain>
    </source>
</reference>
<sequence length="490" mass="52665">MGSDVVTIAAAAALLAALGGGRAIGEDRPPNVVLILVDDLGYADLGCSGNASVLTPNIDRLAAEGLRFTDFHANGPMCSATRAALLTGRYQNRFGRAFEAALDEHRDADTGLPLEAVTIAEALEPAGYVSAIFGKWHLGYRAPFLPTRQGFDEFVGLLTGDGDHHSHISRSGHEDWYRGEAIAMEEGYSVDLIARLACEFIERHRDRPFFLDVSHLAIHFPWQGPDEGPHRRPGVDYSGLSKLGPHPPGEVSPVVRSMIEAVDASVGAIMETLRRLDLDQSTLVIFTSDNGGYRHYGGRFEGEISDNGPFRGQKGELFEGGHRVPAIVRWPGRVAPGVTGETAMTMDLMPTLLDLAGIAPDGPGSPPSDGISLSPLLLQGDPLPDRPLFWRMGNQGAARLGPWKLVIDGSRPMLFHLDDDPGESLDLAPREPDRVAQLSALYDAWQREVDGEREPGGGSLPIRPVLDGGSPPQNEPASSTSRPARVPSAR</sequence>
<evidence type="ECO:0000259" key="4">
    <source>
        <dbReference type="Pfam" id="PF00884"/>
    </source>
</evidence>
<organism evidence="5 6">
    <name type="scientific">Tautonia sociabilis</name>
    <dbReference type="NCBI Taxonomy" id="2080755"/>
    <lineage>
        <taxon>Bacteria</taxon>
        <taxon>Pseudomonadati</taxon>
        <taxon>Planctomycetota</taxon>
        <taxon>Planctomycetia</taxon>
        <taxon>Isosphaerales</taxon>
        <taxon>Isosphaeraceae</taxon>
        <taxon>Tautonia</taxon>
    </lineage>
</organism>
<dbReference type="AlphaFoldDB" id="A0A432MFU3"/>
<dbReference type="GO" id="GO:0004065">
    <property type="term" value="F:arylsulfatase activity"/>
    <property type="evidence" value="ECO:0007669"/>
    <property type="project" value="TreeGrafter"/>
</dbReference>
<dbReference type="RefSeq" id="WP_126727031.1">
    <property type="nucleotide sequence ID" value="NZ_RYZH01000041.1"/>
</dbReference>
<feature type="domain" description="Sulfatase N-terminal" evidence="4">
    <location>
        <begin position="30"/>
        <end position="358"/>
    </location>
</feature>
<evidence type="ECO:0000313" key="5">
    <source>
        <dbReference type="EMBL" id="RUL85288.1"/>
    </source>
</evidence>
<dbReference type="InterPro" id="IPR050738">
    <property type="entry name" value="Sulfatase"/>
</dbReference>
<evidence type="ECO:0000256" key="1">
    <source>
        <dbReference type="ARBA" id="ARBA00008779"/>
    </source>
</evidence>
<keyword evidence="2" id="KW-0378">Hydrolase</keyword>
<dbReference type="InterPro" id="IPR017850">
    <property type="entry name" value="Alkaline_phosphatase_core_sf"/>
</dbReference>
<dbReference type="Gene3D" id="3.40.720.10">
    <property type="entry name" value="Alkaline Phosphatase, subunit A"/>
    <property type="match status" value="1"/>
</dbReference>
<feature type="region of interest" description="Disordered" evidence="3">
    <location>
        <begin position="447"/>
        <end position="490"/>
    </location>
</feature>
<dbReference type="PANTHER" id="PTHR42693:SF53">
    <property type="entry name" value="ENDO-4-O-SULFATASE"/>
    <property type="match status" value="1"/>
</dbReference>
<dbReference type="EMBL" id="RYZH01000041">
    <property type="protein sequence ID" value="RUL85288.1"/>
    <property type="molecule type" value="Genomic_DNA"/>
</dbReference>
<name>A0A432MFU3_9BACT</name>
<feature type="compositionally biased region" description="Polar residues" evidence="3">
    <location>
        <begin position="471"/>
        <end position="482"/>
    </location>
</feature>
<evidence type="ECO:0000256" key="3">
    <source>
        <dbReference type="SAM" id="MobiDB-lite"/>
    </source>
</evidence>
<accession>A0A432MFU3</accession>